<proteinExistence type="inferred from homology"/>
<comment type="catalytic activity">
    <reaction evidence="1 8">
        <text>dTDP-alpha-D-glucose = dTDP-4-dehydro-6-deoxy-alpha-D-glucose + H2O</text>
        <dbReference type="Rhea" id="RHEA:17221"/>
        <dbReference type="ChEBI" id="CHEBI:15377"/>
        <dbReference type="ChEBI" id="CHEBI:57477"/>
        <dbReference type="ChEBI" id="CHEBI:57649"/>
        <dbReference type="EC" id="4.2.1.46"/>
    </reaction>
</comment>
<dbReference type="Pfam" id="PF16363">
    <property type="entry name" value="GDP_Man_Dehyd"/>
    <property type="match status" value="1"/>
</dbReference>
<keyword evidence="11" id="KW-1185">Reference proteome</keyword>
<evidence type="ECO:0000256" key="1">
    <source>
        <dbReference type="ARBA" id="ARBA00001539"/>
    </source>
</evidence>
<dbReference type="InterPro" id="IPR005888">
    <property type="entry name" value="dTDP_Gluc_deHydtase"/>
</dbReference>
<dbReference type="Gene3D" id="3.40.50.720">
    <property type="entry name" value="NAD(P)-binding Rossmann-like Domain"/>
    <property type="match status" value="1"/>
</dbReference>
<reference evidence="10 11" key="1">
    <citation type="submission" date="2020-07" db="EMBL/GenBank/DDBJ databases">
        <authorList>
            <person name="Feng H."/>
        </authorList>
    </citation>
    <scope>NUCLEOTIDE SEQUENCE [LARGE SCALE GENOMIC DNA]</scope>
    <source>
        <strain evidence="11">s-10</strain>
    </source>
</reference>
<comment type="caution">
    <text evidence="10">The sequence shown here is derived from an EMBL/GenBank/DDBJ whole genome shotgun (WGS) entry which is preliminary data.</text>
</comment>
<evidence type="ECO:0000256" key="3">
    <source>
        <dbReference type="ARBA" id="ARBA00008178"/>
    </source>
</evidence>
<dbReference type="GO" id="GO:0009225">
    <property type="term" value="P:nucleotide-sugar metabolic process"/>
    <property type="evidence" value="ECO:0007669"/>
    <property type="project" value="InterPro"/>
</dbReference>
<name>A0A7W1WQY6_9BACL</name>
<dbReference type="EC" id="4.2.1.46" evidence="4 8"/>
<dbReference type="InterPro" id="IPR036291">
    <property type="entry name" value="NAD(P)-bd_dom_sf"/>
</dbReference>
<dbReference type="InterPro" id="IPR016040">
    <property type="entry name" value="NAD(P)-bd_dom"/>
</dbReference>
<dbReference type="Gene3D" id="3.90.25.10">
    <property type="entry name" value="UDP-galactose 4-epimerase, domain 1"/>
    <property type="match status" value="1"/>
</dbReference>
<keyword evidence="7 8" id="KW-0456">Lyase</keyword>
<dbReference type="Proteomes" id="UP000535491">
    <property type="component" value="Unassembled WGS sequence"/>
</dbReference>
<organism evidence="10 11">
    <name type="scientific">Paenactinomyces guangxiensis</name>
    <dbReference type="NCBI Taxonomy" id="1490290"/>
    <lineage>
        <taxon>Bacteria</taxon>
        <taxon>Bacillati</taxon>
        <taxon>Bacillota</taxon>
        <taxon>Bacilli</taxon>
        <taxon>Bacillales</taxon>
        <taxon>Thermoactinomycetaceae</taxon>
        <taxon>Paenactinomyces</taxon>
    </lineage>
</organism>
<sequence length="328" mass="37172">MSQTVLITGGAGFIGSHYIRFLLNTYHDVKVMNADALTYSGNLYHLRDIEKDHRYQFLHVDLAEKEQVKKIFSRRIDQVVHFAAESHVDRSIQNAEPFIRTNIAGTHLLIEAAKRTGIGKFVHISTDEVYGSIVTGQADEQTALAPGNPYSASKAASDLLCLSFYNTYQFPVVIIRCTNNYGPCQYPEKLIPHLIRRLMDGQPVPIYGDGKQERDWLHVRDHCHAIDLVRIHGRPGEIYNISAGQPMANIHVAKQILDLMGKPTSLIEYISDRPGHDVRYALDSSKIRAELGWAPAIPFEQGLEQTVEWYLQHPDWWASIEQSRAERG</sequence>
<evidence type="ECO:0000256" key="4">
    <source>
        <dbReference type="ARBA" id="ARBA00011990"/>
    </source>
</evidence>
<protein>
    <recommendedName>
        <fullName evidence="5 8">dTDP-glucose 4,6-dehydratase</fullName>
        <ecNumber evidence="4 8">4.2.1.46</ecNumber>
    </recommendedName>
</protein>
<dbReference type="NCBIfam" id="TIGR01181">
    <property type="entry name" value="dTDP_gluc_dehyt"/>
    <property type="match status" value="1"/>
</dbReference>
<feature type="domain" description="NAD(P)-binding" evidence="9">
    <location>
        <begin position="6"/>
        <end position="306"/>
    </location>
</feature>
<dbReference type="RefSeq" id="WP_181751706.1">
    <property type="nucleotide sequence ID" value="NZ_JACEIQ010000007.1"/>
</dbReference>
<evidence type="ECO:0000259" key="9">
    <source>
        <dbReference type="Pfam" id="PF16363"/>
    </source>
</evidence>
<evidence type="ECO:0000256" key="6">
    <source>
        <dbReference type="ARBA" id="ARBA00023027"/>
    </source>
</evidence>
<evidence type="ECO:0000313" key="10">
    <source>
        <dbReference type="EMBL" id="MBA4494468.1"/>
    </source>
</evidence>
<dbReference type="CDD" id="cd05246">
    <property type="entry name" value="dTDP_GD_SDR_e"/>
    <property type="match status" value="1"/>
</dbReference>
<evidence type="ECO:0000313" key="11">
    <source>
        <dbReference type="Proteomes" id="UP000535491"/>
    </source>
</evidence>
<evidence type="ECO:0000256" key="2">
    <source>
        <dbReference type="ARBA" id="ARBA00001911"/>
    </source>
</evidence>
<dbReference type="PANTHER" id="PTHR43000">
    <property type="entry name" value="DTDP-D-GLUCOSE 4,6-DEHYDRATASE-RELATED"/>
    <property type="match status" value="1"/>
</dbReference>
<keyword evidence="6" id="KW-0520">NAD</keyword>
<comment type="cofactor">
    <cofactor evidence="2 8">
        <name>NAD(+)</name>
        <dbReference type="ChEBI" id="CHEBI:57540"/>
    </cofactor>
</comment>
<evidence type="ECO:0000256" key="7">
    <source>
        <dbReference type="ARBA" id="ARBA00023239"/>
    </source>
</evidence>
<dbReference type="FunFam" id="3.40.50.720:FF:000304">
    <property type="entry name" value="UDP-glucose 4,6-dehydratase"/>
    <property type="match status" value="1"/>
</dbReference>
<dbReference type="EMBL" id="JACEIQ010000007">
    <property type="protein sequence ID" value="MBA4494468.1"/>
    <property type="molecule type" value="Genomic_DNA"/>
</dbReference>
<gene>
    <name evidence="10" type="primary">rfbB</name>
    <name evidence="10" type="ORF">H1191_09130</name>
</gene>
<comment type="similarity">
    <text evidence="3 8">Belongs to the NAD(P)-dependent epimerase/dehydratase family. dTDP-glucose dehydratase subfamily.</text>
</comment>
<dbReference type="SUPFAM" id="SSF51735">
    <property type="entry name" value="NAD(P)-binding Rossmann-fold domains"/>
    <property type="match status" value="1"/>
</dbReference>
<accession>A0A7W1WQY6</accession>
<evidence type="ECO:0000256" key="5">
    <source>
        <dbReference type="ARBA" id="ARBA00016977"/>
    </source>
</evidence>
<dbReference type="AlphaFoldDB" id="A0A7W1WQY6"/>
<dbReference type="GO" id="GO:0008460">
    <property type="term" value="F:dTDP-glucose 4,6-dehydratase activity"/>
    <property type="evidence" value="ECO:0007669"/>
    <property type="project" value="UniProtKB-EC"/>
</dbReference>
<evidence type="ECO:0000256" key="8">
    <source>
        <dbReference type="RuleBase" id="RU004473"/>
    </source>
</evidence>